<comment type="caution">
    <text evidence="1">The sequence shown here is derived from an EMBL/GenBank/DDBJ whole genome shotgun (WGS) entry which is preliminary data.</text>
</comment>
<dbReference type="AlphaFoldDB" id="A0ABD2NDS0"/>
<keyword evidence="2" id="KW-1185">Reference proteome</keyword>
<organism evidence="1 2">
    <name type="scientific">Cryptolaemus montrouzieri</name>
    <dbReference type="NCBI Taxonomy" id="559131"/>
    <lineage>
        <taxon>Eukaryota</taxon>
        <taxon>Metazoa</taxon>
        <taxon>Ecdysozoa</taxon>
        <taxon>Arthropoda</taxon>
        <taxon>Hexapoda</taxon>
        <taxon>Insecta</taxon>
        <taxon>Pterygota</taxon>
        <taxon>Neoptera</taxon>
        <taxon>Endopterygota</taxon>
        <taxon>Coleoptera</taxon>
        <taxon>Polyphaga</taxon>
        <taxon>Cucujiformia</taxon>
        <taxon>Coccinelloidea</taxon>
        <taxon>Coccinellidae</taxon>
        <taxon>Scymninae</taxon>
        <taxon>Scymnini</taxon>
        <taxon>Cryptolaemus</taxon>
    </lineage>
</organism>
<protein>
    <submittedName>
        <fullName evidence="1">Uncharacterized protein</fullName>
    </submittedName>
</protein>
<dbReference type="Proteomes" id="UP001516400">
    <property type="component" value="Unassembled WGS sequence"/>
</dbReference>
<dbReference type="EMBL" id="JABFTP020000103">
    <property type="protein sequence ID" value="KAL3276832.1"/>
    <property type="molecule type" value="Genomic_DNA"/>
</dbReference>
<evidence type="ECO:0000313" key="1">
    <source>
        <dbReference type="EMBL" id="KAL3276832.1"/>
    </source>
</evidence>
<sequence length="54" mass="6294">IDDNFPDPVNDIRRQAERTAKEVIVGLLFDFFLSFLTEENSSKESLESLDKIYK</sequence>
<name>A0ABD2NDS0_9CUCU</name>
<accession>A0ABD2NDS0</accession>
<gene>
    <name evidence="1" type="ORF">HHI36_012194</name>
</gene>
<feature type="non-terminal residue" evidence="1">
    <location>
        <position position="54"/>
    </location>
</feature>
<reference evidence="1 2" key="1">
    <citation type="journal article" date="2021" name="BMC Biol.">
        <title>Horizontally acquired antibacterial genes associated with adaptive radiation of ladybird beetles.</title>
        <authorList>
            <person name="Li H.S."/>
            <person name="Tang X.F."/>
            <person name="Huang Y.H."/>
            <person name="Xu Z.Y."/>
            <person name="Chen M.L."/>
            <person name="Du X.Y."/>
            <person name="Qiu B.Y."/>
            <person name="Chen P.T."/>
            <person name="Zhang W."/>
            <person name="Slipinski A."/>
            <person name="Escalona H.E."/>
            <person name="Waterhouse R.M."/>
            <person name="Zwick A."/>
            <person name="Pang H."/>
        </authorList>
    </citation>
    <scope>NUCLEOTIDE SEQUENCE [LARGE SCALE GENOMIC DNA]</scope>
    <source>
        <strain evidence="1">SYSU2018</strain>
    </source>
</reference>
<proteinExistence type="predicted"/>
<feature type="non-terminal residue" evidence="1">
    <location>
        <position position="1"/>
    </location>
</feature>
<evidence type="ECO:0000313" key="2">
    <source>
        <dbReference type="Proteomes" id="UP001516400"/>
    </source>
</evidence>